<name>A0ABD0LBD5_9CAEN</name>
<evidence type="ECO:0000313" key="2">
    <source>
        <dbReference type="Proteomes" id="UP001519460"/>
    </source>
</evidence>
<evidence type="ECO:0000313" key="1">
    <source>
        <dbReference type="EMBL" id="KAK7496449.1"/>
    </source>
</evidence>
<reference evidence="1 2" key="1">
    <citation type="journal article" date="2023" name="Sci. Data">
        <title>Genome assembly of the Korean intertidal mud-creeper Batillaria attramentaria.</title>
        <authorList>
            <person name="Patra A.K."/>
            <person name="Ho P.T."/>
            <person name="Jun S."/>
            <person name="Lee S.J."/>
            <person name="Kim Y."/>
            <person name="Won Y.J."/>
        </authorList>
    </citation>
    <scope>NUCLEOTIDE SEQUENCE [LARGE SCALE GENOMIC DNA]</scope>
    <source>
        <strain evidence="1">Wonlab-2016</strain>
    </source>
</reference>
<protein>
    <submittedName>
        <fullName evidence="1">Uncharacterized protein</fullName>
    </submittedName>
</protein>
<gene>
    <name evidence="1" type="ORF">BaRGS_00012371</name>
</gene>
<accession>A0ABD0LBD5</accession>
<organism evidence="1 2">
    <name type="scientific">Batillaria attramentaria</name>
    <dbReference type="NCBI Taxonomy" id="370345"/>
    <lineage>
        <taxon>Eukaryota</taxon>
        <taxon>Metazoa</taxon>
        <taxon>Spiralia</taxon>
        <taxon>Lophotrochozoa</taxon>
        <taxon>Mollusca</taxon>
        <taxon>Gastropoda</taxon>
        <taxon>Caenogastropoda</taxon>
        <taxon>Sorbeoconcha</taxon>
        <taxon>Cerithioidea</taxon>
        <taxon>Batillariidae</taxon>
        <taxon>Batillaria</taxon>
    </lineage>
</organism>
<proteinExistence type="predicted"/>
<sequence>MAITCVLSGHTPGHGDVLPFQNVPVVPSHTYSVTSDVTSTLVDVTRPFKLYVSVRCYNRAGLPTTATTDGVTIVNIDDVSRMRALRMFSDGMTQYPVQESCHLATDQLRMRWDNVAAQIPVAGFEVMKTDL</sequence>
<dbReference type="AlphaFoldDB" id="A0ABD0LBD5"/>
<keyword evidence="2" id="KW-1185">Reference proteome</keyword>
<dbReference type="EMBL" id="JACVVK020000067">
    <property type="protein sequence ID" value="KAK7496449.1"/>
    <property type="molecule type" value="Genomic_DNA"/>
</dbReference>
<comment type="caution">
    <text evidence="1">The sequence shown here is derived from an EMBL/GenBank/DDBJ whole genome shotgun (WGS) entry which is preliminary data.</text>
</comment>
<dbReference type="Proteomes" id="UP001519460">
    <property type="component" value="Unassembled WGS sequence"/>
</dbReference>